<keyword evidence="6" id="KW-1185">Reference proteome</keyword>
<evidence type="ECO:0000259" key="4">
    <source>
        <dbReference type="PROSITE" id="PS51842"/>
    </source>
</evidence>
<organism evidence="5 6">
    <name type="scientific">Gopherus agassizii</name>
    <name type="common">Agassiz's desert tortoise</name>
    <dbReference type="NCBI Taxonomy" id="38772"/>
    <lineage>
        <taxon>Eukaryota</taxon>
        <taxon>Metazoa</taxon>
        <taxon>Chordata</taxon>
        <taxon>Craniata</taxon>
        <taxon>Vertebrata</taxon>
        <taxon>Euteleostomi</taxon>
        <taxon>Archelosauria</taxon>
        <taxon>Testudinata</taxon>
        <taxon>Testudines</taxon>
        <taxon>Cryptodira</taxon>
        <taxon>Durocryptodira</taxon>
        <taxon>Testudinoidea</taxon>
        <taxon>Testudinidae</taxon>
        <taxon>Gopherus</taxon>
    </lineage>
</organism>
<evidence type="ECO:0000313" key="5">
    <source>
        <dbReference type="Ensembl" id="ENSGAGP00000034189.1"/>
    </source>
</evidence>
<protein>
    <recommendedName>
        <fullName evidence="4">IF rod domain-containing protein</fullName>
    </recommendedName>
</protein>
<dbReference type="GO" id="GO:0005737">
    <property type="term" value="C:cytoplasm"/>
    <property type="evidence" value="ECO:0007669"/>
    <property type="project" value="TreeGrafter"/>
</dbReference>
<dbReference type="PANTHER" id="PTHR45652:SF18">
    <property type="entry name" value="ALPHA-INTERNEXIN"/>
    <property type="match status" value="1"/>
</dbReference>
<name>A0A452J1D5_9SAUR</name>
<accession>A0A452J1D5</accession>
<evidence type="ECO:0000256" key="1">
    <source>
        <dbReference type="ARBA" id="ARBA00022754"/>
    </source>
</evidence>
<dbReference type="SMART" id="SM01391">
    <property type="entry name" value="Filament"/>
    <property type="match status" value="1"/>
</dbReference>
<dbReference type="SUPFAM" id="SSF64593">
    <property type="entry name" value="Intermediate filament protein, coiled coil region"/>
    <property type="match status" value="1"/>
</dbReference>
<dbReference type="PANTHER" id="PTHR45652">
    <property type="entry name" value="GLIAL FIBRILLARY ACIDIC PROTEIN"/>
    <property type="match status" value="1"/>
</dbReference>
<evidence type="ECO:0000256" key="2">
    <source>
        <dbReference type="ARBA" id="ARBA00023054"/>
    </source>
</evidence>
<dbReference type="Gene3D" id="1.20.5.1160">
    <property type="entry name" value="Vasodilator-stimulated phosphoprotein"/>
    <property type="match status" value="1"/>
</dbReference>
<feature type="domain" description="IF rod" evidence="4">
    <location>
        <begin position="40"/>
        <end position="224"/>
    </location>
</feature>
<dbReference type="InterPro" id="IPR050405">
    <property type="entry name" value="Intermediate_filament"/>
</dbReference>
<dbReference type="GO" id="GO:0045109">
    <property type="term" value="P:intermediate filament organization"/>
    <property type="evidence" value="ECO:0007669"/>
    <property type="project" value="TreeGrafter"/>
</dbReference>
<sequence>MLQLCRVPPPPLHGLPLGAPRRAEAWLDLGQASALGRGGEKEQLQGLNDRFAGYIERVRQLEQQNRLLEAELAALRQRQAEPSRLGELFRGELRQLRAQLEEAGAGQAQAAREREQLAGEVQRLRARCEQEARGRAEAEQRARAQQQEADGAARARLGLEKRVEALREELAFLRQVHEEELAELAAALQAAQVSVEPDLAKPDLSSALREIRAQYESLAAKNLQAGLLQKPLKSMERLPNAEPIEIRPSVSFAWFGKDANLNSPDSQQNIVCFSSFYYAEALVMLKKLVRLQHLVNLNDQP</sequence>
<feature type="coiled-coil region" evidence="3">
    <location>
        <begin position="44"/>
        <end position="194"/>
    </location>
</feature>
<proteinExistence type="predicted"/>
<keyword evidence="1" id="KW-0403">Intermediate filament</keyword>
<dbReference type="Ensembl" id="ENSGAGT00000038715.1">
    <property type="protein sequence ID" value="ENSGAGP00000034189.1"/>
    <property type="gene ID" value="ENSGAGG00000024289.1"/>
</dbReference>
<dbReference type="STRING" id="38772.ENSGAGP00000034189"/>
<reference evidence="5" key="2">
    <citation type="submission" date="2025-08" db="UniProtKB">
        <authorList>
            <consortium name="Ensembl"/>
        </authorList>
    </citation>
    <scope>IDENTIFICATION</scope>
</reference>
<keyword evidence="2 3" id="KW-0175">Coiled coil</keyword>
<dbReference type="Gene3D" id="1.20.5.500">
    <property type="entry name" value="Single helix bin"/>
    <property type="match status" value="1"/>
</dbReference>
<dbReference type="AlphaFoldDB" id="A0A452J1D5"/>
<dbReference type="PROSITE" id="PS51842">
    <property type="entry name" value="IF_ROD_2"/>
    <property type="match status" value="1"/>
</dbReference>
<evidence type="ECO:0000313" key="6">
    <source>
        <dbReference type="Proteomes" id="UP000291020"/>
    </source>
</evidence>
<dbReference type="GO" id="GO:0099184">
    <property type="term" value="F:structural constituent of postsynaptic intermediate filament cytoskeleton"/>
    <property type="evidence" value="ECO:0007669"/>
    <property type="project" value="TreeGrafter"/>
</dbReference>
<dbReference type="GO" id="GO:0099160">
    <property type="term" value="C:postsynaptic intermediate filament cytoskeleton"/>
    <property type="evidence" value="ECO:0007669"/>
    <property type="project" value="TreeGrafter"/>
</dbReference>
<reference evidence="5" key="3">
    <citation type="submission" date="2025-09" db="UniProtKB">
        <authorList>
            <consortium name="Ensembl"/>
        </authorList>
    </citation>
    <scope>IDENTIFICATION</scope>
</reference>
<dbReference type="GO" id="GO:0005882">
    <property type="term" value="C:intermediate filament"/>
    <property type="evidence" value="ECO:0007669"/>
    <property type="project" value="UniProtKB-KW"/>
</dbReference>
<reference evidence="6" key="1">
    <citation type="journal article" date="2017" name="PLoS ONE">
        <title>The Agassiz's desert tortoise genome provides a resource for the conservation of a threatened species.</title>
        <authorList>
            <person name="Tollis M."/>
            <person name="DeNardo D.F."/>
            <person name="Cornelius J.A."/>
            <person name="Dolby G.A."/>
            <person name="Edwards T."/>
            <person name="Henen B.T."/>
            <person name="Karl A.E."/>
            <person name="Murphy R.W."/>
            <person name="Kusumi K."/>
        </authorList>
    </citation>
    <scope>NUCLEOTIDE SEQUENCE [LARGE SCALE GENOMIC DNA]</scope>
</reference>
<dbReference type="Pfam" id="PF00038">
    <property type="entry name" value="Filament"/>
    <property type="match status" value="1"/>
</dbReference>
<dbReference type="InterPro" id="IPR039008">
    <property type="entry name" value="IF_rod_dom"/>
</dbReference>
<dbReference type="FunFam" id="1.20.5.1160:FF:000001">
    <property type="entry name" value="Keratin type II"/>
    <property type="match status" value="1"/>
</dbReference>
<dbReference type="Proteomes" id="UP000291020">
    <property type="component" value="Unassembled WGS sequence"/>
</dbReference>
<evidence type="ECO:0000256" key="3">
    <source>
        <dbReference type="SAM" id="Coils"/>
    </source>
</evidence>